<dbReference type="HOGENOM" id="CLU_194740_0_0_1"/>
<sequence>MVAVYSPDSAGPNSVERTSSDIVLRLSPSQPPPLLPFELQKYVSGDAWASRVSAIIRTASRYSKPQIERIWFLFGFLYATSC</sequence>
<proteinExistence type="predicted"/>
<dbReference type="STRING" id="936435.F8PW28"/>
<keyword evidence="2" id="KW-1185">Reference proteome</keyword>
<dbReference type="EMBL" id="GL945479">
    <property type="protein sequence ID" value="EGN99887.1"/>
    <property type="molecule type" value="Genomic_DNA"/>
</dbReference>
<protein>
    <submittedName>
        <fullName evidence="1">Uncharacterized protein</fullName>
    </submittedName>
</protein>
<evidence type="ECO:0000313" key="2">
    <source>
        <dbReference type="Proteomes" id="UP000008063"/>
    </source>
</evidence>
<dbReference type="InParanoid" id="F8PW28"/>
<evidence type="ECO:0000313" key="1">
    <source>
        <dbReference type="EMBL" id="EGN99887.1"/>
    </source>
</evidence>
<dbReference type="Proteomes" id="UP000008063">
    <property type="component" value="Unassembled WGS sequence"/>
</dbReference>
<accession>F8PW28</accession>
<name>F8PW28_SERL3</name>
<gene>
    <name evidence="1" type="ORF">SERLA73DRAFT_135384</name>
</gene>
<organism evidence="2">
    <name type="scientific">Serpula lacrymans var. lacrymans (strain S7.3)</name>
    <name type="common">Dry rot fungus</name>
    <dbReference type="NCBI Taxonomy" id="936435"/>
    <lineage>
        <taxon>Eukaryota</taxon>
        <taxon>Fungi</taxon>
        <taxon>Dikarya</taxon>
        <taxon>Basidiomycota</taxon>
        <taxon>Agaricomycotina</taxon>
        <taxon>Agaricomycetes</taxon>
        <taxon>Agaricomycetidae</taxon>
        <taxon>Boletales</taxon>
        <taxon>Coniophorineae</taxon>
        <taxon>Serpulaceae</taxon>
        <taxon>Serpula</taxon>
    </lineage>
</organism>
<reference evidence="2" key="1">
    <citation type="journal article" date="2011" name="Science">
        <title>The plant cell wall-decomposing machinery underlies the functional diversity of forest fungi.</title>
        <authorList>
            <person name="Eastwood D.C."/>
            <person name="Floudas D."/>
            <person name="Binder M."/>
            <person name="Majcherczyk A."/>
            <person name="Schneider P."/>
            <person name="Aerts A."/>
            <person name="Asiegbu F.O."/>
            <person name="Baker S.E."/>
            <person name="Barry K."/>
            <person name="Bendiksby M."/>
            <person name="Blumentritt M."/>
            <person name="Coutinho P.M."/>
            <person name="Cullen D."/>
            <person name="de Vries R.P."/>
            <person name="Gathman A."/>
            <person name="Goodell B."/>
            <person name="Henrissat B."/>
            <person name="Ihrmark K."/>
            <person name="Kauserud H."/>
            <person name="Kohler A."/>
            <person name="LaButti K."/>
            <person name="Lapidus A."/>
            <person name="Lavin J.L."/>
            <person name="Lee Y.-H."/>
            <person name="Lindquist E."/>
            <person name="Lilly W."/>
            <person name="Lucas S."/>
            <person name="Morin E."/>
            <person name="Murat C."/>
            <person name="Oguiza J.A."/>
            <person name="Park J."/>
            <person name="Pisabarro A.G."/>
            <person name="Riley R."/>
            <person name="Rosling A."/>
            <person name="Salamov A."/>
            <person name="Schmidt O."/>
            <person name="Schmutz J."/>
            <person name="Skrede I."/>
            <person name="Stenlid J."/>
            <person name="Wiebenga A."/>
            <person name="Xie X."/>
            <person name="Kuees U."/>
            <person name="Hibbett D.S."/>
            <person name="Hoffmeister D."/>
            <person name="Hoegberg N."/>
            <person name="Martin F."/>
            <person name="Grigoriev I.V."/>
            <person name="Watkinson S.C."/>
        </authorList>
    </citation>
    <scope>NUCLEOTIDE SEQUENCE [LARGE SCALE GENOMIC DNA]</scope>
    <source>
        <strain evidence="2">strain S7.3</strain>
    </source>
</reference>
<dbReference type="AlphaFoldDB" id="F8PW28"/>